<dbReference type="HOGENOM" id="CLU_2049285_0_0_1"/>
<organism evidence="2 3">
    <name type="scientific">Cochliobolus carbonum (strain 26-R-13)</name>
    <name type="common">Maize leaf spot fungus</name>
    <name type="synonym">Bipolaris zeicola</name>
    <dbReference type="NCBI Taxonomy" id="930089"/>
    <lineage>
        <taxon>Eukaryota</taxon>
        <taxon>Fungi</taxon>
        <taxon>Dikarya</taxon>
        <taxon>Ascomycota</taxon>
        <taxon>Pezizomycotina</taxon>
        <taxon>Dothideomycetes</taxon>
        <taxon>Pleosporomycetidae</taxon>
        <taxon>Pleosporales</taxon>
        <taxon>Pleosporineae</taxon>
        <taxon>Pleosporaceae</taxon>
        <taxon>Bipolaris</taxon>
    </lineage>
</organism>
<sequence length="120" mass="13019">MSLRVGTFLSPPFQGSIPESREGKSGGGAFFTWLFSKIVSCTLFAAVVTHIVMSLPCAQASHHLDISCGSTKAAQQTSDGWDVNFCMQEKKKQPPPLHKTNTRPCGLEKSVQKSVFTSTQ</sequence>
<gene>
    <name evidence="2" type="ORF">COCCADRAFT_89937</name>
</gene>
<dbReference type="Proteomes" id="UP000053841">
    <property type="component" value="Unassembled WGS sequence"/>
</dbReference>
<dbReference type="KEGG" id="bze:COCCADRAFT_89937"/>
<dbReference type="RefSeq" id="XP_007709954.1">
    <property type="nucleotide sequence ID" value="XM_007711764.1"/>
</dbReference>
<protein>
    <submittedName>
        <fullName evidence="2">Uncharacterized protein</fullName>
    </submittedName>
</protein>
<name>W6YWC1_COCC2</name>
<evidence type="ECO:0000256" key="1">
    <source>
        <dbReference type="SAM" id="MobiDB-lite"/>
    </source>
</evidence>
<accession>W6YWC1</accession>
<dbReference type="GeneID" id="19152876"/>
<reference evidence="2 3" key="1">
    <citation type="journal article" date="2013" name="PLoS Genet.">
        <title>Comparative genome structure, secondary metabolite, and effector coding capacity across Cochliobolus pathogens.</title>
        <authorList>
            <person name="Condon B.J."/>
            <person name="Leng Y."/>
            <person name="Wu D."/>
            <person name="Bushley K.E."/>
            <person name="Ohm R.A."/>
            <person name="Otillar R."/>
            <person name="Martin J."/>
            <person name="Schackwitz W."/>
            <person name="Grimwood J."/>
            <person name="MohdZainudin N."/>
            <person name="Xue C."/>
            <person name="Wang R."/>
            <person name="Manning V.A."/>
            <person name="Dhillon B."/>
            <person name="Tu Z.J."/>
            <person name="Steffenson B.J."/>
            <person name="Salamov A."/>
            <person name="Sun H."/>
            <person name="Lowry S."/>
            <person name="LaButti K."/>
            <person name="Han J."/>
            <person name="Copeland A."/>
            <person name="Lindquist E."/>
            <person name="Barry K."/>
            <person name="Schmutz J."/>
            <person name="Baker S.E."/>
            <person name="Ciuffetti L.M."/>
            <person name="Grigoriev I.V."/>
            <person name="Zhong S."/>
            <person name="Turgeon B.G."/>
        </authorList>
    </citation>
    <scope>NUCLEOTIDE SEQUENCE [LARGE SCALE GENOMIC DNA]</scope>
    <source>
        <strain evidence="2 3">26-R-13</strain>
    </source>
</reference>
<keyword evidence="3" id="KW-1185">Reference proteome</keyword>
<proteinExistence type="predicted"/>
<dbReference type="AlphaFoldDB" id="W6YWC1"/>
<dbReference type="EMBL" id="KI964570">
    <property type="protein sequence ID" value="EUC35796.1"/>
    <property type="molecule type" value="Genomic_DNA"/>
</dbReference>
<evidence type="ECO:0000313" key="2">
    <source>
        <dbReference type="EMBL" id="EUC35796.1"/>
    </source>
</evidence>
<feature type="region of interest" description="Disordered" evidence="1">
    <location>
        <begin position="91"/>
        <end position="120"/>
    </location>
</feature>
<evidence type="ECO:0000313" key="3">
    <source>
        <dbReference type="Proteomes" id="UP000053841"/>
    </source>
</evidence>